<keyword evidence="2" id="KW-1185">Reference proteome</keyword>
<dbReference type="AlphaFoldDB" id="A0A656Z8H4"/>
<dbReference type="SUPFAM" id="SSF53383">
    <property type="entry name" value="PLP-dependent transferases"/>
    <property type="match status" value="1"/>
</dbReference>
<dbReference type="InterPro" id="IPR015424">
    <property type="entry name" value="PyrdxlP-dep_Trfase"/>
</dbReference>
<name>A0A656Z8H4_9PROT</name>
<reference evidence="1 2" key="1">
    <citation type="journal article" date="2016" name="ISME J.">
        <title>Integrated multi-omics analyses reveal the biochemical mechanisms and phylogenetic relevance of anaerobic androgen biodegradation in the environment.</title>
        <authorList>
            <person name="Yang F.C."/>
            <person name="Chen Y.L."/>
            <person name="Tang S.L."/>
            <person name="Yu C.P."/>
            <person name="Wang P.H."/>
            <person name="Ismail W."/>
            <person name="Wang C.H."/>
            <person name="Ding J.Y."/>
            <person name="Yang C.Y."/>
            <person name="Yang C.Y."/>
            <person name="Chiang Y.R."/>
        </authorList>
    </citation>
    <scope>NUCLEOTIDE SEQUENCE [LARGE SCALE GENOMIC DNA]</scope>
    <source>
        <strain evidence="1 2">DSM 13999</strain>
    </source>
</reference>
<protein>
    <submittedName>
        <fullName evidence="1">Uncharacterized protein</fullName>
    </submittedName>
</protein>
<dbReference type="EMBL" id="LFZK01000001">
    <property type="protein sequence ID" value="KYC29297.1"/>
    <property type="molecule type" value="Genomic_DNA"/>
</dbReference>
<accession>A0A656Z8H4</accession>
<evidence type="ECO:0000313" key="2">
    <source>
        <dbReference type="Proteomes" id="UP000243416"/>
    </source>
</evidence>
<dbReference type="Gene3D" id="3.40.640.10">
    <property type="entry name" value="Type I PLP-dependent aspartate aminotransferase-like (Major domain)"/>
    <property type="match status" value="1"/>
</dbReference>
<comment type="caution">
    <text evidence="1">The sequence shown here is derived from an EMBL/GenBank/DDBJ whole genome shotgun (WGS) entry which is preliminary data.</text>
</comment>
<proteinExistence type="predicted"/>
<sequence>MTEVAEEYLPSVEALLVSGGDARIALDPASGCNIYGCPPRPAPRLLAFGSSTASPVSPAGLAAATQLHARLQRSLAAGATVAAACARQIHAEELARQRGELQSLYADAAADIIFASSGSELHLIAAQLAAANAAQALRIVGIAAAETGSQVPAALRGLHFARHGAEDGRPIIAGRTLEFVDVAVRDAGGRPRPPAEVDADIGAQVLAAAAEDRQVLLIVADVAKTGLLAPTPACVMALQRQLGARLTILVDACQLRLAPATLQAWLAQGCLVALTGSKFIGGPSFSGALLVPSRLAARWRNTAVPASLRAYSAQAAWPAGWRVDALPDTPNFGLLLRWEAALAEMRAFHALPDAGVRRILEHCAAAVRDRLARDPLLEALPVPPLERHALPGGEGEGAPAARWDTCQTIFPFLLRRPDGRYLDAAATAAIQRDLLRGASENGNVGLRCQFGQPVACGQRDGQAIAALRLCFSARQIVAAAQGPAALAALSAQALLALDRVAARLRAAALP</sequence>
<dbReference type="InterPro" id="IPR015421">
    <property type="entry name" value="PyrdxlP-dep_Trfase_major"/>
</dbReference>
<organism evidence="1 2">
    <name type="scientific">Sterolibacterium denitrificans</name>
    <dbReference type="NCBI Taxonomy" id="157592"/>
    <lineage>
        <taxon>Bacteria</taxon>
        <taxon>Pseudomonadati</taxon>
        <taxon>Pseudomonadota</taxon>
        <taxon>Betaproteobacteria</taxon>
        <taxon>Nitrosomonadales</taxon>
        <taxon>Sterolibacteriaceae</taxon>
        <taxon>Sterolibacterium</taxon>
    </lineage>
</organism>
<gene>
    <name evidence="1" type="ORF">ACY05_01815</name>
</gene>
<dbReference type="Proteomes" id="UP000243416">
    <property type="component" value="Unassembled WGS sequence"/>
</dbReference>
<evidence type="ECO:0000313" key="1">
    <source>
        <dbReference type="EMBL" id="KYC29297.1"/>
    </source>
</evidence>